<keyword evidence="8" id="KW-0406">Ion transport</keyword>
<evidence type="ECO:0000256" key="2">
    <source>
        <dbReference type="ARBA" id="ARBA00022448"/>
    </source>
</evidence>
<dbReference type="InterPro" id="IPR036942">
    <property type="entry name" value="Beta-barrel_TonB_sf"/>
</dbReference>
<evidence type="ECO:0000259" key="16">
    <source>
        <dbReference type="Pfam" id="PF07715"/>
    </source>
</evidence>
<feature type="domain" description="TonB-dependent receptor plug" evidence="16">
    <location>
        <begin position="88"/>
        <end position="166"/>
    </location>
</feature>
<dbReference type="AlphaFoldDB" id="A0A927F7S5"/>
<evidence type="ECO:0000313" key="17">
    <source>
        <dbReference type="EMBL" id="MBD5778730.1"/>
    </source>
</evidence>
<proteinExistence type="inferred from homology"/>
<protein>
    <submittedName>
        <fullName evidence="17">TonB-dependent receptor</fullName>
    </submittedName>
</protein>
<evidence type="ECO:0000256" key="7">
    <source>
        <dbReference type="ARBA" id="ARBA00023004"/>
    </source>
</evidence>
<dbReference type="Pfam" id="PF07715">
    <property type="entry name" value="Plug"/>
    <property type="match status" value="1"/>
</dbReference>
<comment type="similarity">
    <text evidence="12 13">Belongs to the TonB-dependent receptor family.</text>
</comment>
<feature type="domain" description="TonB-dependent receptor-like beta-barrel" evidence="15">
    <location>
        <begin position="355"/>
        <end position="844"/>
    </location>
</feature>
<evidence type="ECO:0000256" key="12">
    <source>
        <dbReference type="PROSITE-ProRule" id="PRU01360"/>
    </source>
</evidence>
<dbReference type="SUPFAM" id="SSF56935">
    <property type="entry name" value="Porins"/>
    <property type="match status" value="1"/>
</dbReference>
<evidence type="ECO:0000256" key="1">
    <source>
        <dbReference type="ARBA" id="ARBA00004571"/>
    </source>
</evidence>
<dbReference type="Gene3D" id="2.170.130.10">
    <property type="entry name" value="TonB-dependent receptor, plug domain"/>
    <property type="match status" value="1"/>
</dbReference>
<evidence type="ECO:0000256" key="10">
    <source>
        <dbReference type="ARBA" id="ARBA00023136"/>
    </source>
</evidence>
<comment type="subcellular location">
    <subcellularLocation>
        <location evidence="1 12">Cell outer membrane</location>
        <topology evidence="1 12">Multi-pass membrane protein</topology>
    </subcellularLocation>
</comment>
<sequence length="878" mass="96355">MSKSTPLNADGVAMCSHPSSGERSKGTLAKAAIALVLAGLSFESVAQDSGSGMEVFETFTAVGQGESRANNSLDLEALEIAMPGALPEKMVDKIPGVNVVTRDPFGFYEFGNDIRVRAFNISNLGVTLDGVPVGTSDPRYGSPIGRLVDSQNLTTIKVSQGAGDVTTPAYQALGGSLQYFTKDPSKEQGAMFSATYGSFDHISLFGKYEMGEIAPGFTGYVSGSHFEFTPRGLDGLGKGMARRYEAKFKYELPSDKLDITYAVTYNDRDDFDTAGLDWQEWQDAEAGNYRGTGFGYREYTPWDFPDMPGGSFQYGDLSDQGRNLGPVKYIDSSVGAGEGVNAIYYDKWKNGRMDTLQRFKFDFDFEPGKSMEVVTYYQDKNNYGLWGRDQAYAQTQVRAAYMNDPSRTDIWGQMWYDAAGNAIGEDGSIVTEYGDEHAIVAPGTPTYAPGVTFVPGVPGRTARDENFGGHRYGVTASYTWETENNKLIVGGWYEFDHHGTERPNFNLDGGSILGAYRYDQFNFTNYTRYIDQDVMQFWVQDTWTTMDGNLEVIAGVKAITLDRDANGFLSISEWLKNEETFRSTKYEDMFLPQFGLLYTVNDNTEAFFNYSENMATPNSGTITTAGDTFDPDILKPEYSENFDIGIRGNIGSSSYTLQAYSVSYTDRILSVPVPIDSPNAGAAGNTRYQNVGGVDSWGIEASGDIKTGIEGLSFSGSIALQETTFQEDLLDSVVRIAAGDPIPTAGEGYRVASTSDPLAYEIYQDISGNDLGNTPFLTANFDAIYTKGNWKFNFGGKYYDDVYVNTLNTQPVDSYTIFDGGIAYTGASDTPLEGWKASLSISNLFDQYIWYARSYSGTSGQVLADRGRNVALTLSTKF</sequence>
<dbReference type="RefSeq" id="WP_191615860.1">
    <property type="nucleotide sequence ID" value="NZ_JACYFG010000006.1"/>
</dbReference>
<dbReference type="InterPro" id="IPR012910">
    <property type="entry name" value="Plug_dom"/>
</dbReference>
<evidence type="ECO:0000313" key="18">
    <source>
        <dbReference type="Proteomes" id="UP000622317"/>
    </source>
</evidence>
<evidence type="ECO:0000256" key="3">
    <source>
        <dbReference type="ARBA" id="ARBA00022452"/>
    </source>
</evidence>
<reference evidence="17" key="1">
    <citation type="submission" date="2020-09" db="EMBL/GenBank/DDBJ databases">
        <title>Pelagicoccus enzymogenes sp. nov. with an EPS production, isolated from marine sediment.</title>
        <authorList>
            <person name="Feng X."/>
        </authorList>
    </citation>
    <scope>NUCLEOTIDE SEQUENCE</scope>
    <source>
        <strain evidence="17">NFK12</strain>
    </source>
</reference>
<evidence type="ECO:0000256" key="8">
    <source>
        <dbReference type="ARBA" id="ARBA00023065"/>
    </source>
</evidence>
<dbReference type="InterPro" id="IPR037066">
    <property type="entry name" value="Plug_dom_sf"/>
</dbReference>
<keyword evidence="10 12" id="KW-0472">Membrane</keyword>
<dbReference type="Proteomes" id="UP000622317">
    <property type="component" value="Unassembled WGS sequence"/>
</dbReference>
<dbReference type="InterPro" id="IPR039426">
    <property type="entry name" value="TonB-dep_rcpt-like"/>
</dbReference>
<keyword evidence="17" id="KW-0675">Receptor</keyword>
<evidence type="ECO:0000256" key="6">
    <source>
        <dbReference type="ARBA" id="ARBA00022729"/>
    </source>
</evidence>
<accession>A0A927F7S5</accession>
<dbReference type="PANTHER" id="PTHR32552:SF89">
    <property type="entry name" value="CATECHOLATE SIDEROPHORE RECEPTOR FIU"/>
    <property type="match status" value="1"/>
</dbReference>
<comment type="caution">
    <text evidence="17">The sequence shown here is derived from an EMBL/GenBank/DDBJ whole genome shotgun (WGS) entry which is preliminary data.</text>
</comment>
<dbReference type="Gene3D" id="2.40.170.20">
    <property type="entry name" value="TonB-dependent receptor, beta-barrel domain"/>
    <property type="match status" value="1"/>
</dbReference>
<gene>
    <name evidence="17" type="ORF">IEN85_04455</name>
</gene>
<keyword evidence="5 12" id="KW-0812">Transmembrane</keyword>
<keyword evidence="9 13" id="KW-0798">TonB box</keyword>
<evidence type="ECO:0000256" key="5">
    <source>
        <dbReference type="ARBA" id="ARBA00022692"/>
    </source>
</evidence>
<dbReference type="PANTHER" id="PTHR32552">
    <property type="entry name" value="FERRICHROME IRON RECEPTOR-RELATED"/>
    <property type="match status" value="1"/>
</dbReference>
<dbReference type="PROSITE" id="PS52016">
    <property type="entry name" value="TONB_DEPENDENT_REC_3"/>
    <property type="match status" value="1"/>
</dbReference>
<keyword evidence="4" id="KW-0410">Iron transport</keyword>
<evidence type="ECO:0000256" key="4">
    <source>
        <dbReference type="ARBA" id="ARBA00022496"/>
    </source>
</evidence>
<dbReference type="GO" id="GO:0009279">
    <property type="term" value="C:cell outer membrane"/>
    <property type="evidence" value="ECO:0007669"/>
    <property type="project" value="UniProtKB-SubCell"/>
</dbReference>
<keyword evidence="7" id="KW-0408">Iron</keyword>
<dbReference type="EMBL" id="JACYFG010000006">
    <property type="protein sequence ID" value="MBD5778730.1"/>
    <property type="molecule type" value="Genomic_DNA"/>
</dbReference>
<dbReference type="Pfam" id="PF00593">
    <property type="entry name" value="TonB_dep_Rec_b-barrel"/>
    <property type="match status" value="1"/>
</dbReference>
<evidence type="ECO:0000256" key="14">
    <source>
        <dbReference type="SAM" id="MobiDB-lite"/>
    </source>
</evidence>
<organism evidence="17 18">
    <name type="scientific">Pelagicoccus enzymogenes</name>
    <dbReference type="NCBI Taxonomy" id="2773457"/>
    <lineage>
        <taxon>Bacteria</taxon>
        <taxon>Pseudomonadati</taxon>
        <taxon>Verrucomicrobiota</taxon>
        <taxon>Opitutia</taxon>
        <taxon>Puniceicoccales</taxon>
        <taxon>Pelagicoccaceae</taxon>
        <taxon>Pelagicoccus</taxon>
    </lineage>
</organism>
<evidence type="ECO:0000259" key="15">
    <source>
        <dbReference type="Pfam" id="PF00593"/>
    </source>
</evidence>
<feature type="region of interest" description="Disordered" evidence="14">
    <location>
        <begin position="1"/>
        <end position="23"/>
    </location>
</feature>
<keyword evidence="11 12" id="KW-0998">Cell outer membrane</keyword>
<keyword evidence="6" id="KW-0732">Signal</keyword>
<keyword evidence="3 12" id="KW-1134">Transmembrane beta strand</keyword>
<dbReference type="GO" id="GO:0015344">
    <property type="term" value="F:siderophore uptake transmembrane transporter activity"/>
    <property type="evidence" value="ECO:0007669"/>
    <property type="project" value="TreeGrafter"/>
</dbReference>
<keyword evidence="2 12" id="KW-0813">Transport</keyword>
<evidence type="ECO:0000256" key="9">
    <source>
        <dbReference type="ARBA" id="ARBA00023077"/>
    </source>
</evidence>
<name>A0A927F7S5_9BACT</name>
<evidence type="ECO:0000256" key="13">
    <source>
        <dbReference type="RuleBase" id="RU003357"/>
    </source>
</evidence>
<keyword evidence="18" id="KW-1185">Reference proteome</keyword>
<evidence type="ECO:0000256" key="11">
    <source>
        <dbReference type="ARBA" id="ARBA00023237"/>
    </source>
</evidence>
<dbReference type="InterPro" id="IPR000531">
    <property type="entry name" value="Beta-barrel_TonB"/>
</dbReference>